<reference evidence="2 3" key="1">
    <citation type="journal article" date="2010" name="Appl. Environ. Microbiol.">
        <title>The genome sequence of the crenarchaeon Acidilobus saccharovorans supports a new order, Acidilobales, and suggests an important ecological role in terrestrial acidic hot springs.</title>
        <authorList>
            <person name="Mardanov A.V."/>
            <person name="Svetlitchnyi V.A."/>
            <person name="Beletsky A.V."/>
            <person name="Prokofeva M.I."/>
            <person name="Bonch-Osmolovskaya E.A."/>
            <person name="Ravin N.V."/>
            <person name="Skryabin K.G."/>
        </authorList>
    </citation>
    <scope>NUCLEOTIDE SEQUENCE [LARGE SCALE GENOMIC DNA]</scope>
    <source>
        <strain evidence="3">DSM 16705 / JCM 18335 / VKM B-2471 / 345-15</strain>
    </source>
</reference>
<sequence length="60" mass="6924">MTAWLLRRPRTLTQTATSLRTLNLKLPLRLRRLSRQEVNKKSGGLGELPSLCRQRPSLKI</sequence>
<evidence type="ECO:0000256" key="1">
    <source>
        <dbReference type="SAM" id="MobiDB-lite"/>
    </source>
</evidence>
<feature type="region of interest" description="Disordered" evidence="1">
    <location>
        <begin position="39"/>
        <end position="60"/>
    </location>
</feature>
<dbReference type="Proteomes" id="UP000000346">
    <property type="component" value="Chromosome"/>
</dbReference>
<dbReference type="HOGENOM" id="CLU_2929993_0_0_2"/>
<evidence type="ECO:0000313" key="3">
    <source>
        <dbReference type="Proteomes" id="UP000000346"/>
    </source>
</evidence>
<dbReference type="InParanoid" id="D9Q2S6"/>
<name>D9Q2S6_ACIS3</name>
<keyword evidence="3" id="KW-1185">Reference proteome</keyword>
<proteinExistence type="predicted"/>
<dbReference type="EMBL" id="CP001742">
    <property type="protein sequence ID" value="ADL19614.1"/>
    <property type="molecule type" value="Genomic_DNA"/>
</dbReference>
<dbReference type="AlphaFoldDB" id="D9Q2S6"/>
<dbReference type="KEGG" id="asc:ASAC_1208"/>
<accession>D9Q2S6</accession>
<dbReference type="STRING" id="666510.ASAC_1208"/>
<organism evidence="2 3">
    <name type="scientific">Acidilobus saccharovorans (strain DSM 16705 / JCM 18335 / VKM B-2471 / 345-15)</name>
    <dbReference type="NCBI Taxonomy" id="666510"/>
    <lineage>
        <taxon>Archaea</taxon>
        <taxon>Thermoproteota</taxon>
        <taxon>Thermoprotei</taxon>
        <taxon>Acidilobales</taxon>
        <taxon>Acidilobaceae</taxon>
        <taxon>Acidilobus</taxon>
    </lineage>
</organism>
<gene>
    <name evidence="2" type="ordered locus">ASAC_1208</name>
</gene>
<evidence type="ECO:0000313" key="2">
    <source>
        <dbReference type="EMBL" id="ADL19614.1"/>
    </source>
</evidence>
<protein>
    <submittedName>
        <fullName evidence="2">Uncharacterized protein</fullName>
    </submittedName>
</protein>